<accession>A0A9K3D0D4</accession>
<dbReference type="EMBL" id="BDIP01002734">
    <property type="protein sequence ID" value="GIQ86748.1"/>
    <property type="molecule type" value="Genomic_DNA"/>
</dbReference>
<gene>
    <name evidence="1" type="ORF">KIPB_008657</name>
</gene>
<name>A0A9K3D0D4_9EUKA</name>
<proteinExistence type="predicted"/>
<comment type="caution">
    <text evidence="1">The sequence shown here is derived from an EMBL/GenBank/DDBJ whole genome shotgun (WGS) entry which is preliminary data.</text>
</comment>
<keyword evidence="2" id="KW-1185">Reference proteome</keyword>
<evidence type="ECO:0000313" key="1">
    <source>
        <dbReference type="EMBL" id="GIQ86748.1"/>
    </source>
</evidence>
<protein>
    <submittedName>
        <fullName evidence="1">Uncharacterized protein</fullName>
    </submittedName>
</protein>
<evidence type="ECO:0000313" key="2">
    <source>
        <dbReference type="Proteomes" id="UP000265618"/>
    </source>
</evidence>
<dbReference type="Proteomes" id="UP000265618">
    <property type="component" value="Unassembled WGS sequence"/>
</dbReference>
<sequence>MSIEFSDLDEFSLWARNDMGYTGESLSRGELSALFRSDAAKFLHSLQKCILPVDVADQQRQAVLMHHEPNDVEELRRALHTSESEESDLSARVQSHAQKALAEGASHRARSTYLDAPLAAYMAQTNKDTQMNTQIAALLHRTRDKWDATLHTLRTRYEASTRADLTPSVCDACLSQSMAGYARQVEGEGEGEAPKGTEKGVLPEFDCLPPSLALRALQRSLSKAASKPLQPLQSVPQEDTDTDRVPAGGMGGSALDAARSHHIGVVARLHTAERDLAQLRAEEDALMQRIREGGEGGDAALLSIRTDALRLGVAVVRDFSLEHGSALDGLSDARHAIEVGTRDLASLDTQVCATLRALEECLAMGDGVLRHGRRAVADTANPATHPTHTKGVEREGLARPTVSSMASRVDSLQSSLSSLALSTRQVHALGADHRLRPFRAGKAVSASYSALKAGGDATGAARGVYESVAVGDIPGGKCQDAILGLNSTCVPGGLRVRPVASVGADTVAKRRQLDSATRSAIGKAAGASVAMSARAVLGRRLPLQQGSTGTDPTTTAPVSASYPSLSLQGYRPGTQAEAAAVAAGVGQVCRGVVDVLKREREALSSKAQSVAPQPECDALLSTSRAARVPSGMTPEGVACAVSTSAEAAVLSLTTNGGDVPGGVMGALEAVEEATLVLRPAAKG</sequence>
<organism evidence="1 2">
    <name type="scientific">Kipferlia bialata</name>
    <dbReference type="NCBI Taxonomy" id="797122"/>
    <lineage>
        <taxon>Eukaryota</taxon>
        <taxon>Metamonada</taxon>
        <taxon>Carpediemonas-like organisms</taxon>
        <taxon>Kipferlia</taxon>
    </lineage>
</organism>
<dbReference type="AlphaFoldDB" id="A0A9K3D0D4"/>
<reference evidence="1 2" key="1">
    <citation type="journal article" date="2018" name="PLoS ONE">
        <title>The draft genome of Kipferlia bialata reveals reductive genome evolution in fornicate parasites.</title>
        <authorList>
            <person name="Tanifuji G."/>
            <person name="Takabayashi S."/>
            <person name="Kume K."/>
            <person name="Takagi M."/>
            <person name="Nakayama T."/>
            <person name="Kamikawa R."/>
            <person name="Inagaki Y."/>
            <person name="Hashimoto T."/>
        </authorList>
    </citation>
    <scope>NUCLEOTIDE SEQUENCE [LARGE SCALE GENOMIC DNA]</scope>
    <source>
        <strain evidence="1">NY0173</strain>
    </source>
</reference>